<dbReference type="EMBL" id="BAAAPM010000003">
    <property type="protein sequence ID" value="GAA1725082.1"/>
    <property type="molecule type" value="Genomic_DNA"/>
</dbReference>
<feature type="signal peptide" evidence="3">
    <location>
        <begin position="1"/>
        <end position="29"/>
    </location>
</feature>
<evidence type="ECO:0000256" key="2">
    <source>
        <dbReference type="SAM" id="Phobius"/>
    </source>
</evidence>
<keyword evidence="2" id="KW-0812">Transmembrane</keyword>
<gene>
    <name evidence="4" type="ORF">GCM10009809_21060</name>
</gene>
<keyword evidence="3" id="KW-0732">Signal</keyword>
<protein>
    <recommendedName>
        <fullName evidence="6">Htaa protein</fullName>
    </recommendedName>
</protein>
<sequence>MSARPVRQRLVVGAVAALLALPAAAPAFAADDVPPSSGDPEIDVTVTVPELAEGGGDGGPAALTNAELRWGLNTEAISAAYYGGCNFLMAGTPGDGGNAGEGRPWEGAADADLYHAKAGAVRVLRTVGTGGSATQEQATYATRCDAPNGAKVTTGNGLTTAQEVAISGGRGERGPDGSLVVRWKGTFTVVFYGGYTYWWAADPVLRLDADGDGTLTATGGGYATSRDDMSKWERVRPTPITLATFSGWSRTSARGGVLMPDYCGVAVEVPTGGEPQDRDPGTAPCWGSFPQDFVDFHQRTGQSSYWYSSGGAADRRKEPTGVSVSYDATRSVGSAGSPGPPGGGGDATPTTGPGTPGNPGTTGGGTGGAGTTDGDLAGTGLGAAARGLGPAPTAATPGAAAAAFTAVAAETFGRGADPLVPDLLDRLGEDGDTVALLGAGLALTASAAVVGFRKRWLVLPFRG</sequence>
<keyword evidence="5" id="KW-1185">Reference proteome</keyword>
<keyword evidence="2" id="KW-1133">Transmembrane helix</keyword>
<feature type="transmembrane region" description="Helical" evidence="2">
    <location>
        <begin position="434"/>
        <end position="452"/>
    </location>
</feature>
<feature type="chain" id="PRO_5047322586" description="Htaa protein" evidence="3">
    <location>
        <begin position="30"/>
        <end position="463"/>
    </location>
</feature>
<evidence type="ECO:0008006" key="6">
    <source>
        <dbReference type="Google" id="ProtNLM"/>
    </source>
</evidence>
<name>A0ABP4VFS1_9MICO</name>
<dbReference type="Proteomes" id="UP001501138">
    <property type="component" value="Unassembled WGS sequence"/>
</dbReference>
<accession>A0ABP4VFS1</accession>
<reference evidence="5" key="1">
    <citation type="journal article" date="2019" name="Int. J. Syst. Evol. Microbiol.">
        <title>The Global Catalogue of Microorganisms (GCM) 10K type strain sequencing project: providing services to taxonomists for standard genome sequencing and annotation.</title>
        <authorList>
            <consortium name="The Broad Institute Genomics Platform"/>
            <consortium name="The Broad Institute Genome Sequencing Center for Infectious Disease"/>
            <person name="Wu L."/>
            <person name="Ma J."/>
        </authorList>
    </citation>
    <scope>NUCLEOTIDE SEQUENCE [LARGE SCALE GENOMIC DNA]</scope>
    <source>
        <strain evidence="5">JCM 15589</strain>
    </source>
</reference>
<evidence type="ECO:0000256" key="1">
    <source>
        <dbReference type="SAM" id="MobiDB-lite"/>
    </source>
</evidence>
<organism evidence="4 5">
    <name type="scientific">Isoptericola hypogeus</name>
    <dbReference type="NCBI Taxonomy" id="300179"/>
    <lineage>
        <taxon>Bacteria</taxon>
        <taxon>Bacillati</taxon>
        <taxon>Actinomycetota</taxon>
        <taxon>Actinomycetes</taxon>
        <taxon>Micrococcales</taxon>
        <taxon>Promicromonosporaceae</taxon>
        <taxon>Isoptericola</taxon>
    </lineage>
</organism>
<evidence type="ECO:0000313" key="5">
    <source>
        <dbReference type="Proteomes" id="UP001501138"/>
    </source>
</evidence>
<proteinExistence type="predicted"/>
<evidence type="ECO:0000256" key="3">
    <source>
        <dbReference type="SAM" id="SignalP"/>
    </source>
</evidence>
<comment type="caution">
    <text evidence="4">The sequence shown here is derived from an EMBL/GenBank/DDBJ whole genome shotgun (WGS) entry which is preliminary data.</text>
</comment>
<feature type="compositionally biased region" description="Gly residues" evidence="1">
    <location>
        <begin position="354"/>
        <end position="381"/>
    </location>
</feature>
<keyword evidence="2" id="KW-0472">Membrane</keyword>
<feature type="region of interest" description="Disordered" evidence="1">
    <location>
        <begin position="307"/>
        <end position="383"/>
    </location>
</feature>
<evidence type="ECO:0000313" key="4">
    <source>
        <dbReference type="EMBL" id="GAA1725082.1"/>
    </source>
</evidence>
<feature type="compositionally biased region" description="Polar residues" evidence="1">
    <location>
        <begin position="322"/>
        <end position="334"/>
    </location>
</feature>
<dbReference type="RefSeq" id="WP_344248330.1">
    <property type="nucleotide sequence ID" value="NZ_BAAAPM010000003.1"/>
</dbReference>